<comment type="caution">
    <text evidence="2">The sequence shown here is derived from an EMBL/GenBank/DDBJ whole genome shotgun (WGS) entry which is preliminary data.</text>
</comment>
<proteinExistence type="predicted"/>
<dbReference type="Proteomes" id="UP000054815">
    <property type="component" value="Unassembled WGS sequence"/>
</dbReference>
<name>A0A0V0XXA8_TRIPS</name>
<evidence type="ECO:0000313" key="3">
    <source>
        <dbReference type="Proteomes" id="UP000054815"/>
    </source>
</evidence>
<protein>
    <submittedName>
        <fullName evidence="2">Uncharacterized protein</fullName>
    </submittedName>
</protein>
<feature type="region of interest" description="Disordered" evidence="1">
    <location>
        <begin position="260"/>
        <end position="282"/>
    </location>
</feature>
<evidence type="ECO:0000313" key="2">
    <source>
        <dbReference type="EMBL" id="KRX92459.1"/>
    </source>
</evidence>
<evidence type="ECO:0000256" key="1">
    <source>
        <dbReference type="SAM" id="MobiDB-lite"/>
    </source>
</evidence>
<gene>
    <name evidence="2" type="ORF">T4E_11254</name>
</gene>
<organism evidence="2 3">
    <name type="scientific">Trichinella pseudospiralis</name>
    <name type="common">Parasitic roundworm</name>
    <dbReference type="NCBI Taxonomy" id="6337"/>
    <lineage>
        <taxon>Eukaryota</taxon>
        <taxon>Metazoa</taxon>
        <taxon>Ecdysozoa</taxon>
        <taxon>Nematoda</taxon>
        <taxon>Enoplea</taxon>
        <taxon>Dorylaimia</taxon>
        <taxon>Trichinellida</taxon>
        <taxon>Trichinellidae</taxon>
        <taxon>Trichinella</taxon>
    </lineage>
</organism>
<reference evidence="2 3" key="1">
    <citation type="submission" date="2015-01" db="EMBL/GenBank/DDBJ databases">
        <title>Evolution of Trichinella species and genotypes.</title>
        <authorList>
            <person name="Korhonen P.K."/>
            <person name="Edoardo P."/>
            <person name="Giuseppe L.R."/>
            <person name="Gasser R.B."/>
        </authorList>
    </citation>
    <scope>NUCLEOTIDE SEQUENCE [LARGE SCALE GENOMIC DNA]</scope>
    <source>
        <strain evidence="2">ISS141</strain>
    </source>
</reference>
<accession>A0A0V0XXA8</accession>
<dbReference type="AlphaFoldDB" id="A0A0V0XXA8"/>
<dbReference type="EMBL" id="JYDU01000111">
    <property type="protein sequence ID" value="KRX92459.1"/>
    <property type="molecule type" value="Genomic_DNA"/>
</dbReference>
<feature type="compositionally biased region" description="Basic residues" evidence="1">
    <location>
        <begin position="264"/>
        <end position="273"/>
    </location>
</feature>
<sequence>MRKEPNKPVATLLSRVANVNEKNTIRSVITSMELVAEMLKWLAHTWNQRTRRTFYQLLSGTGFALCLSAMKPRFHVVKDVRRTVDKACTVAQEDASEVIGLEKFLNMLDMSELAISVLKNECEKFESRSMGQVGSLKCVLSGDVVPCVIERPQGYVNIPMTTAQYCERIIPTNSRRKLKKMCGTACTNNAEEPAKRSGITEEQPYENYIHRHDFWKSGRSNSTASYCKHQKNPGATCAVKKSTAKWMEYEYNRLYLNGENSGSKSRRTRRHGRRQEPNDRRAVGLDNRADCVTITAWDVPSQGRNLHNRRAICYAASAEYDMCFRVGAWFLTLYQYGVNPGSKSRRTRRHCRRQEPNRRPYCGKQQQVVLHALYYQGCLLKAAEKGNSARSTESSAKTLQPLASVQNTVCPVLTIPGVLPRSIMFSF</sequence>